<accession>A0AAJ0F885</accession>
<protein>
    <submittedName>
        <fullName evidence="2">Uncharacterized protein</fullName>
    </submittedName>
</protein>
<evidence type="ECO:0000256" key="1">
    <source>
        <dbReference type="SAM" id="Phobius"/>
    </source>
</evidence>
<dbReference type="AlphaFoldDB" id="A0AAJ0F885"/>
<keyword evidence="1" id="KW-0472">Membrane</keyword>
<feature type="transmembrane region" description="Helical" evidence="1">
    <location>
        <begin position="74"/>
        <end position="92"/>
    </location>
</feature>
<dbReference type="EMBL" id="MU839830">
    <property type="protein sequence ID" value="KAK1757692.1"/>
    <property type="molecule type" value="Genomic_DNA"/>
</dbReference>
<evidence type="ECO:0000313" key="2">
    <source>
        <dbReference type="EMBL" id="KAK1757692.1"/>
    </source>
</evidence>
<gene>
    <name evidence="2" type="ORF">QBC47DRAFT_163543</name>
</gene>
<dbReference type="Pfam" id="PF12716">
    <property type="entry name" value="Apq12"/>
    <property type="match status" value="1"/>
</dbReference>
<feature type="transmembrane region" description="Helical" evidence="1">
    <location>
        <begin position="134"/>
        <end position="156"/>
    </location>
</feature>
<keyword evidence="1" id="KW-0812">Transmembrane</keyword>
<sequence>MDFTVQWSLGLLKDLLPSETHAFLSTHVANPSSPLRTVTAAITSMFSALLSGLYTLLAPLLDRLARALATGPDVVVLAVFVVVVVLLIQLVFFVQRIIAFWVRLALRLVLWAAVAVVVAIVWQRGLERSFNDGMYLASRVAGFFVGAAEFFAAELARYNELERMKSQSPPKMGPGAGAGPRRW</sequence>
<comment type="caution">
    <text evidence="2">The sequence shown here is derived from an EMBL/GenBank/DDBJ whole genome shotgun (WGS) entry which is preliminary data.</text>
</comment>
<dbReference type="Proteomes" id="UP001239445">
    <property type="component" value="Unassembled WGS sequence"/>
</dbReference>
<keyword evidence="1" id="KW-1133">Transmembrane helix</keyword>
<name>A0AAJ0F885_9PEZI</name>
<dbReference type="InterPro" id="IPR024316">
    <property type="entry name" value="APQ12"/>
</dbReference>
<feature type="transmembrane region" description="Helical" evidence="1">
    <location>
        <begin position="35"/>
        <end position="54"/>
    </location>
</feature>
<reference evidence="2" key="1">
    <citation type="submission" date="2023-06" db="EMBL/GenBank/DDBJ databases">
        <title>Genome-scale phylogeny and comparative genomics of the fungal order Sordariales.</title>
        <authorList>
            <consortium name="Lawrence Berkeley National Laboratory"/>
            <person name="Hensen N."/>
            <person name="Bonometti L."/>
            <person name="Westerberg I."/>
            <person name="Brannstrom I.O."/>
            <person name="Guillou S."/>
            <person name="Cros-Aarteil S."/>
            <person name="Calhoun S."/>
            <person name="Haridas S."/>
            <person name="Kuo A."/>
            <person name="Mondo S."/>
            <person name="Pangilinan J."/>
            <person name="Riley R."/>
            <person name="Labutti K."/>
            <person name="Andreopoulos B."/>
            <person name="Lipzen A."/>
            <person name="Chen C."/>
            <person name="Yanf M."/>
            <person name="Daum C."/>
            <person name="Ng V."/>
            <person name="Clum A."/>
            <person name="Steindorff A."/>
            <person name="Ohm R."/>
            <person name="Martin F."/>
            <person name="Silar P."/>
            <person name="Natvig D."/>
            <person name="Lalanne C."/>
            <person name="Gautier V."/>
            <person name="Ament-Velasquez S.L."/>
            <person name="Kruys A."/>
            <person name="Hutchinson M.I."/>
            <person name="Powell A.J."/>
            <person name="Barry K."/>
            <person name="Miller A.N."/>
            <person name="Grigoriev I.V."/>
            <person name="Debuchy R."/>
            <person name="Gladieux P."/>
            <person name="Thoren M.H."/>
            <person name="Johannesson H."/>
        </authorList>
    </citation>
    <scope>NUCLEOTIDE SEQUENCE</scope>
    <source>
        <strain evidence="2">PSN4</strain>
    </source>
</reference>
<keyword evidence="3" id="KW-1185">Reference proteome</keyword>
<organism evidence="2 3">
    <name type="scientific">Echria macrotheca</name>
    <dbReference type="NCBI Taxonomy" id="438768"/>
    <lineage>
        <taxon>Eukaryota</taxon>
        <taxon>Fungi</taxon>
        <taxon>Dikarya</taxon>
        <taxon>Ascomycota</taxon>
        <taxon>Pezizomycotina</taxon>
        <taxon>Sordariomycetes</taxon>
        <taxon>Sordariomycetidae</taxon>
        <taxon>Sordariales</taxon>
        <taxon>Schizotheciaceae</taxon>
        <taxon>Echria</taxon>
    </lineage>
</organism>
<evidence type="ECO:0000313" key="3">
    <source>
        <dbReference type="Proteomes" id="UP001239445"/>
    </source>
</evidence>
<proteinExistence type="predicted"/>
<feature type="transmembrane region" description="Helical" evidence="1">
    <location>
        <begin position="104"/>
        <end position="122"/>
    </location>
</feature>